<dbReference type="PROSITE" id="PS50089">
    <property type="entry name" value="ZF_RING_2"/>
    <property type="match status" value="1"/>
</dbReference>
<evidence type="ECO:0000256" key="7">
    <source>
        <dbReference type="PROSITE-ProRule" id="PRU00175"/>
    </source>
</evidence>
<dbReference type="PROSITE" id="PS50088">
    <property type="entry name" value="ANK_REPEAT"/>
    <property type="match status" value="2"/>
</dbReference>
<dbReference type="InterPro" id="IPR013083">
    <property type="entry name" value="Znf_RING/FYVE/PHD"/>
</dbReference>
<dbReference type="SUPFAM" id="SSF48403">
    <property type="entry name" value="Ankyrin repeat"/>
    <property type="match status" value="1"/>
</dbReference>
<sequence>MERTSIRASLVSASRKGDAAVVRRLMSGGSNSGDREHSILDNDAVLALNEACNHGHASVVKELLEHDTDPNVKNSSGNTPLHRASEMGNIEVVELLMKHGAKLNTRNHEGKTPIAVARNAPTRRVIAAEVDKRAAMERQRRTDQMRRALSSPVCNRRNTDGCGNFPSMLGLRSPLAELTKNATPASPGTKMHSDMMEQLTCVICLRLFCSEENTGPVSLPCGHNFCRECVIGLKGESGPSAQPFRCPLDRTVFPRTLELRVNTTLRDLIQKLSVMRLKPSPVNIERGEGSSKSPMLKEMCDVATSPLVRSEHHADMGCSPVSWRTPLAIETRRLEEHDLDEREVSNFFLHRHTDTGSESDSVEEYPDCDERDASEFNRLDRQPRLSCCAAFGEVPSRMGLIRSNSF</sequence>
<dbReference type="InterPro" id="IPR036770">
    <property type="entry name" value="Ankyrin_rpt-contain_sf"/>
</dbReference>
<dbReference type="GO" id="GO:0085020">
    <property type="term" value="P:protein K6-linked ubiquitination"/>
    <property type="evidence" value="ECO:0007669"/>
    <property type="project" value="TreeGrafter"/>
</dbReference>
<dbReference type="EMBL" id="LGRX02008661">
    <property type="protein sequence ID" value="KAK3273058.1"/>
    <property type="molecule type" value="Genomic_DNA"/>
</dbReference>
<evidence type="ECO:0000259" key="8">
    <source>
        <dbReference type="PROSITE" id="PS50089"/>
    </source>
</evidence>
<keyword evidence="4" id="KW-0862">Zinc</keyword>
<dbReference type="SMART" id="SM00248">
    <property type="entry name" value="ANK"/>
    <property type="match status" value="3"/>
</dbReference>
<dbReference type="Proteomes" id="UP001190700">
    <property type="component" value="Unassembled WGS sequence"/>
</dbReference>
<name>A0AAE0G7K8_9CHLO</name>
<dbReference type="PANTHER" id="PTHR24171">
    <property type="entry name" value="ANKYRIN REPEAT DOMAIN-CONTAINING PROTEIN 39-RELATED"/>
    <property type="match status" value="1"/>
</dbReference>
<dbReference type="InterPro" id="IPR002110">
    <property type="entry name" value="Ankyrin_rpt"/>
</dbReference>
<evidence type="ECO:0000256" key="5">
    <source>
        <dbReference type="ARBA" id="ARBA00023043"/>
    </source>
</evidence>
<keyword evidence="5 6" id="KW-0040">ANK repeat</keyword>
<organism evidence="9 10">
    <name type="scientific">Cymbomonas tetramitiformis</name>
    <dbReference type="NCBI Taxonomy" id="36881"/>
    <lineage>
        <taxon>Eukaryota</taxon>
        <taxon>Viridiplantae</taxon>
        <taxon>Chlorophyta</taxon>
        <taxon>Pyramimonadophyceae</taxon>
        <taxon>Pyramimonadales</taxon>
        <taxon>Pyramimonadaceae</taxon>
        <taxon>Cymbomonas</taxon>
    </lineage>
</organism>
<evidence type="ECO:0000313" key="9">
    <source>
        <dbReference type="EMBL" id="KAK3273058.1"/>
    </source>
</evidence>
<keyword evidence="2" id="KW-0677">Repeat</keyword>
<reference evidence="9 10" key="1">
    <citation type="journal article" date="2015" name="Genome Biol. Evol.">
        <title>Comparative Genomics of a Bacterivorous Green Alga Reveals Evolutionary Causalities and Consequences of Phago-Mixotrophic Mode of Nutrition.</title>
        <authorList>
            <person name="Burns J.A."/>
            <person name="Paasch A."/>
            <person name="Narechania A."/>
            <person name="Kim E."/>
        </authorList>
    </citation>
    <scope>NUCLEOTIDE SEQUENCE [LARGE SCALE GENOMIC DNA]</scope>
    <source>
        <strain evidence="9 10">PLY_AMNH</strain>
    </source>
</reference>
<protein>
    <recommendedName>
        <fullName evidence="8">RING-type domain-containing protein</fullName>
    </recommendedName>
</protein>
<feature type="repeat" description="ANK" evidence="6">
    <location>
        <begin position="76"/>
        <end position="108"/>
    </location>
</feature>
<dbReference type="InterPro" id="IPR017907">
    <property type="entry name" value="Znf_RING_CS"/>
</dbReference>
<dbReference type="Pfam" id="PF13639">
    <property type="entry name" value="zf-RING_2"/>
    <property type="match status" value="1"/>
</dbReference>
<dbReference type="InterPro" id="IPR001841">
    <property type="entry name" value="Znf_RING"/>
</dbReference>
<evidence type="ECO:0000256" key="4">
    <source>
        <dbReference type="ARBA" id="ARBA00022833"/>
    </source>
</evidence>
<dbReference type="SMART" id="SM00184">
    <property type="entry name" value="RING"/>
    <property type="match status" value="1"/>
</dbReference>
<dbReference type="Gene3D" id="3.30.40.10">
    <property type="entry name" value="Zinc/RING finger domain, C3HC4 (zinc finger)"/>
    <property type="match status" value="1"/>
</dbReference>
<dbReference type="GO" id="GO:0008270">
    <property type="term" value="F:zinc ion binding"/>
    <property type="evidence" value="ECO:0007669"/>
    <property type="project" value="UniProtKB-KW"/>
</dbReference>
<evidence type="ECO:0000256" key="1">
    <source>
        <dbReference type="ARBA" id="ARBA00022723"/>
    </source>
</evidence>
<evidence type="ECO:0000256" key="2">
    <source>
        <dbReference type="ARBA" id="ARBA00022737"/>
    </source>
</evidence>
<dbReference type="Gene3D" id="1.25.40.20">
    <property type="entry name" value="Ankyrin repeat-containing domain"/>
    <property type="match status" value="1"/>
</dbReference>
<dbReference type="GO" id="GO:0004842">
    <property type="term" value="F:ubiquitin-protein transferase activity"/>
    <property type="evidence" value="ECO:0007669"/>
    <property type="project" value="TreeGrafter"/>
</dbReference>
<keyword evidence="10" id="KW-1185">Reference proteome</keyword>
<keyword evidence="3 7" id="KW-0863">Zinc-finger</keyword>
<dbReference type="PROSITE" id="PS50297">
    <property type="entry name" value="ANK_REP_REGION"/>
    <property type="match status" value="1"/>
</dbReference>
<accession>A0AAE0G7K8</accession>
<proteinExistence type="predicted"/>
<evidence type="ECO:0000256" key="3">
    <source>
        <dbReference type="ARBA" id="ARBA00022771"/>
    </source>
</evidence>
<evidence type="ECO:0000256" key="6">
    <source>
        <dbReference type="PROSITE-ProRule" id="PRU00023"/>
    </source>
</evidence>
<dbReference type="SUPFAM" id="SSF57850">
    <property type="entry name" value="RING/U-box"/>
    <property type="match status" value="1"/>
</dbReference>
<comment type="caution">
    <text evidence="9">The sequence shown here is derived from an EMBL/GenBank/DDBJ whole genome shotgun (WGS) entry which is preliminary data.</text>
</comment>
<dbReference type="AlphaFoldDB" id="A0AAE0G7K8"/>
<keyword evidence="1" id="KW-0479">Metal-binding</keyword>
<feature type="repeat" description="ANK" evidence="6">
    <location>
        <begin position="43"/>
        <end position="75"/>
    </location>
</feature>
<gene>
    <name evidence="9" type="ORF">CYMTET_18680</name>
</gene>
<dbReference type="Pfam" id="PF12796">
    <property type="entry name" value="Ank_2"/>
    <property type="match status" value="1"/>
</dbReference>
<dbReference type="PROSITE" id="PS00518">
    <property type="entry name" value="ZF_RING_1"/>
    <property type="match status" value="1"/>
</dbReference>
<dbReference type="PANTHER" id="PTHR24171:SF8">
    <property type="entry name" value="BRCA1-ASSOCIATED RING DOMAIN PROTEIN 1"/>
    <property type="match status" value="1"/>
</dbReference>
<feature type="domain" description="RING-type" evidence="8">
    <location>
        <begin position="201"/>
        <end position="250"/>
    </location>
</feature>
<evidence type="ECO:0000313" key="10">
    <source>
        <dbReference type="Proteomes" id="UP001190700"/>
    </source>
</evidence>